<feature type="transmembrane region" description="Helical" evidence="1">
    <location>
        <begin position="125"/>
        <end position="146"/>
    </location>
</feature>
<evidence type="ECO:0000313" key="3">
    <source>
        <dbReference type="EMBL" id="KFX52239.1"/>
    </source>
</evidence>
<accession>A0A093VQG5</accession>
<dbReference type="PANTHER" id="PTHR38794">
    <property type="entry name" value="INTEGRAL MEMBRANE PROTEIN"/>
    <property type="match status" value="1"/>
</dbReference>
<feature type="transmembrane region" description="Helical" evidence="1">
    <location>
        <begin position="184"/>
        <end position="205"/>
    </location>
</feature>
<organism evidence="3">
    <name type="scientific">Talaromyces marneffei PM1</name>
    <dbReference type="NCBI Taxonomy" id="1077442"/>
    <lineage>
        <taxon>Eukaryota</taxon>
        <taxon>Fungi</taxon>
        <taxon>Dikarya</taxon>
        <taxon>Ascomycota</taxon>
        <taxon>Pezizomycotina</taxon>
        <taxon>Eurotiomycetes</taxon>
        <taxon>Eurotiomycetidae</taxon>
        <taxon>Eurotiales</taxon>
        <taxon>Trichocomaceae</taxon>
        <taxon>Talaromyces</taxon>
        <taxon>Talaromyces sect. Talaromyces</taxon>
    </lineage>
</organism>
<comment type="caution">
    <text evidence="3">The sequence shown here is derived from an EMBL/GenBank/DDBJ whole genome shotgun (WGS) entry which is preliminary data.</text>
</comment>
<proteinExistence type="predicted"/>
<feature type="domain" description="Rhodopsin" evidence="2">
    <location>
        <begin position="31"/>
        <end position="279"/>
    </location>
</feature>
<dbReference type="InterPro" id="IPR049326">
    <property type="entry name" value="Rhodopsin_dom_fungi"/>
</dbReference>
<reference evidence="3" key="1">
    <citation type="journal article" date="2014" name="PLoS Genet.">
        <title>Signature Gene Expression Reveals Novel Clues to the Molecular Mechanisms of Dimorphic Transition in Penicillium marneffei.</title>
        <authorList>
            <person name="Yang E."/>
            <person name="Wang G."/>
            <person name="Cai J."/>
            <person name="Woo P.C."/>
            <person name="Lau S.K."/>
            <person name="Yuen K.-Y."/>
            <person name="Chow W.-N."/>
            <person name="Lin X."/>
        </authorList>
    </citation>
    <scope>NUCLEOTIDE SEQUENCE [LARGE SCALE GENOMIC DNA]</scope>
    <source>
        <strain evidence="3">PM1</strain>
    </source>
</reference>
<gene>
    <name evidence="3" type="ORF">GQ26_0031620</name>
</gene>
<dbReference type="Pfam" id="PF20684">
    <property type="entry name" value="Fung_rhodopsin"/>
    <property type="match status" value="1"/>
</dbReference>
<dbReference type="EMBL" id="JPOX01000003">
    <property type="protein sequence ID" value="KFX52239.1"/>
    <property type="molecule type" value="Genomic_DNA"/>
</dbReference>
<feature type="transmembrane region" description="Helical" evidence="1">
    <location>
        <begin position="16"/>
        <end position="35"/>
    </location>
</feature>
<evidence type="ECO:0000256" key="1">
    <source>
        <dbReference type="SAM" id="Phobius"/>
    </source>
</evidence>
<keyword evidence="1" id="KW-0472">Membrane</keyword>
<feature type="transmembrane region" description="Helical" evidence="1">
    <location>
        <begin position="217"/>
        <end position="237"/>
    </location>
</feature>
<feature type="transmembrane region" description="Helical" evidence="1">
    <location>
        <begin position="47"/>
        <end position="72"/>
    </location>
</feature>
<dbReference type="PANTHER" id="PTHR38794:SF1">
    <property type="entry name" value="INTEGRAL MEMBRANE PROTEIN"/>
    <property type="match status" value="1"/>
</dbReference>
<dbReference type="eggNOG" id="ENOG502S3DG">
    <property type="taxonomic scope" value="Eukaryota"/>
</dbReference>
<dbReference type="HOGENOM" id="CLU_036632_5_1_1"/>
<protein>
    <recommendedName>
        <fullName evidence="2">Rhodopsin domain-containing protein</fullName>
    </recommendedName>
</protein>
<keyword evidence="1" id="KW-0812">Transmembrane</keyword>
<evidence type="ECO:0000259" key="2">
    <source>
        <dbReference type="Pfam" id="PF20684"/>
    </source>
</evidence>
<keyword evidence="1" id="KW-1133">Transmembrane helix</keyword>
<name>A0A093VQG5_TALMA</name>
<sequence length="383" mass="42932">MGTRFLGDLRTPVVDVMTWFLLVVVIIAVLIRLGTKIWIFRKLHKDDYIMILSAIFDIGQVICVSIAGMNGYGRHIKTLSEDQIDLIQKCTYAQHELIIMTMTLSKTSFIMFVKSITAVPLDHKVAQGLMLATWGWAISFLISGALQCKLPEPWNYLDKNCFNQVSFYLEISAYTTVFRIWNDFFSIGDIVTDVGIVIYTMIIIVRIRTKLSMRMGLAIVFGMRVLVIVAIVVHITTLNMSFAANDSTYKSWVATIASQIAICMSNVTACSPQFKPFLESLQSSGMRLDTLTIKKCPPKKDGTSGSYLGSKGISFAIRSLTGRGRRNDNMPYVKTVVTANPSAAPDWDGASETSESRIIRETRTWTVIEERRRAQSTDPEESV</sequence>
<dbReference type="AlphaFoldDB" id="A0A093VQG5"/>